<feature type="region of interest" description="Disordered" evidence="1">
    <location>
        <begin position="1"/>
        <end position="53"/>
    </location>
</feature>
<keyword evidence="3" id="KW-0808">Transferase</keyword>
<dbReference type="GO" id="GO:0008757">
    <property type="term" value="F:S-adenosylmethionine-dependent methyltransferase activity"/>
    <property type="evidence" value="ECO:0007669"/>
    <property type="project" value="InterPro"/>
</dbReference>
<evidence type="ECO:0000313" key="4">
    <source>
        <dbReference type="Proteomes" id="UP000295345"/>
    </source>
</evidence>
<dbReference type="CDD" id="cd02440">
    <property type="entry name" value="AdoMet_MTases"/>
    <property type="match status" value="1"/>
</dbReference>
<accession>A0A4R4TNF9</accession>
<dbReference type="GO" id="GO:0032259">
    <property type="term" value="P:methylation"/>
    <property type="evidence" value="ECO:0007669"/>
    <property type="project" value="UniProtKB-KW"/>
</dbReference>
<evidence type="ECO:0000313" key="3">
    <source>
        <dbReference type="EMBL" id="TDC77414.1"/>
    </source>
</evidence>
<dbReference type="InterPro" id="IPR013216">
    <property type="entry name" value="Methyltransf_11"/>
</dbReference>
<evidence type="ECO:0000259" key="2">
    <source>
        <dbReference type="Pfam" id="PF08241"/>
    </source>
</evidence>
<dbReference type="OrthoDB" id="22151at2"/>
<name>A0A4R4TNF9_9ACTN</name>
<organism evidence="3 4">
    <name type="scientific">Streptomyces hainanensis</name>
    <dbReference type="NCBI Taxonomy" id="402648"/>
    <lineage>
        <taxon>Bacteria</taxon>
        <taxon>Bacillati</taxon>
        <taxon>Actinomycetota</taxon>
        <taxon>Actinomycetes</taxon>
        <taxon>Kitasatosporales</taxon>
        <taxon>Streptomycetaceae</taxon>
        <taxon>Streptomyces</taxon>
    </lineage>
</organism>
<sequence length="179" mass="18750">MVHPADGPGLGRRSRSLVDECHHPPRPGSRPAAGRLSPTGRLELTRRPGTGPDASLLGDINGALVVELGCGGGHNLAHLTTQGARCIGIDHDPAKIHLARACYGHLPRLHFRNGDAARCLGDVPPGSVDVCLSIFGAFSFTTPGPLLAAVATALRPGGQLLIVLRADAHHDYITVLTRR</sequence>
<dbReference type="Proteomes" id="UP000295345">
    <property type="component" value="Unassembled WGS sequence"/>
</dbReference>
<evidence type="ECO:0000256" key="1">
    <source>
        <dbReference type="SAM" id="MobiDB-lite"/>
    </source>
</evidence>
<feature type="domain" description="Methyltransferase type 11" evidence="2">
    <location>
        <begin position="67"/>
        <end position="162"/>
    </location>
</feature>
<dbReference type="SUPFAM" id="SSF53335">
    <property type="entry name" value="S-adenosyl-L-methionine-dependent methyltransferases"/>
    <property type="match status" value="1"/>
</dbReference>
<dbReference type="InterPro" id="IPR029063">
    <property type="entry name" value="SAM-dependent_MTases_sf"/>
</dbReference>
<keyword evidence="3" id="KW-0489">Methyltransferase</keyword>
<proteinExistence type="predicted"/>
<dbReference type="Gene3D" id="3.40.50.150">
    <property type="entry name" value="Vaccinia Virus protein VP39"/>
    <property type="match status" value="1"/>
</dbReference>
<gene>
    <name evidence="3" type="ORF">E1283_07450</name>
</gene>
<dbReference type="EMBL" id="SMKI01000054">
    <property type="protein sequence ID" value="TDC77414.1"/>
    <property type="molecule type" value="Genomic_DNA"/>
</dbReference>
<protein>
    <submittedName>
        <fullName evidence="3">Class I SAM-dependent methyltransferase</fullName>
    </submittedName>
</protein>
<keyword evidence="4" id="KW-1185">Reference proteome</keyword>
<dbReference type="AlphaFoldDB" id="A0A4R4TNF9"/>
<reference evidence="3 4" key="1">
    <citation type="submission" date="2019-03" db="EMBL/GenBank/DDBJ databases">
        <title>Draft genome sequences of novel Actinobacteria.</title>
        <authorList>
            <person name="Sahin N."/>
            <person name="Ay H."/>
            <person name="Saygin H."/>
        </authorList>
    </citation>
    <scope>NUCLEOTIDE SEQUENCE [LARGE SCALE GENOMIC DNA]</scope>
    <source>
        <strain evidence="3 4">DSM 41900</strain>
    </source>
</reference>
<dbReference type="Pfam" id="PF08241">
    <property type="entry name" value="Methyltransf_11"/>
    <property type="match status" value="1"/>
</dbReference>
<comment type="caution">
    <text evidence="3">The sequence shown here is derived from an EMBL/GenBank/DDBJ whole genome shotgun (WGS) entry which is preliminary data.</text>
</comment>